<name>A0A5P2C656_STRVZ</name>
<dbReference type="InterPro" id="IPR016036">
    <property type="entry name" value="Malonyl_transacylase_ACP-bd"/>
</dbReference>
<evidence type="ECO:0000256" key="2">
    <source>
        <dbReference type="ARBA" id="ARBA00022450"/>
    </source>
</evidence>
<dbReference type="SUPFAM" id="SSF55048">
    <property type="entry name" value="Probable ACP-binding domain of malonyl-CoA ACP transacylase"/>
    <property type="match status" value="1"/>
</dbReference>
<dbReference type="AlphaFoldDB" id="A0A5P2C656"/>
<feature type="domain" description="Carrier" evidence="8">
    <location>
        <begin position="414"/>
        <end position="494"/>
    </location>
</feature>
<organism evidence="9 10">
    <name type="scientific">Streptomyces venezuelae</name>
    <dbReference type="NCBI Taxonomy" id="54571"/>
    <lineage>
        <taxon>Bacteria</taxon>
        <taxon>Bacillati</taxon>
        <taxon>Actinomycetota</taxon>
        <taxon>Actinomycetes</taxon>
        <taxon>Kitasatosporales</taxon>
        <taxon>Streptomycetaceae</taxon>
        <taxon>Streptomyces</taxon>
    </lineage>
</organism>
<keyword evidence="6" id="KW-0012">Acyltransferase</keyword>
<dbReference type="PROSITE" id="PS00012">
    <property type="entry name" value="PHOSPHOPANTETHEINE"/>
    <property type="match status" value="1"/>
</dbReference>
<dbReference type="Pfam" id="PF00550">
    <property type="entry name" value="PP-binding"/>
    <property type="match status" value="1"/>
</dbReference>
<evidence type="ECO:0000256" key="7">
    <source>
        <dbReference type="ARBA" id="ARBA00048462"/>
    </source>
</evidence>
<dbReference type="InterPro" id="IPR009081">
    <property type="entry name" value="PP-bd_ACP"/>
</dbReference>
<dbReference type="InterPro" id="IPR001227">
    <property type="entry name" value="Ac_transferase_dom_sf"/>
</dbReference>
<evidence type="ECO:0000313" key="9">
    <source>
        <dbReference type="EMBL" id="QES38174.1"/>
    </source>
</evidence>
<evidence type="ECO:0000259" key="8">
    <source>
        <dbReference type="PROSITE" id="PS50075"/>
    </source>
</evidence>
<comment type="catalytic activity">
    <reaction evidence="7">
        <text>holo-[ACP] + malonyl-CoA = malonyl-[ACP] + CoA</text>
        <dbReference type="Rhea" id="RHEA:41792"/>
        <dbReference type="Rhea" id="RHEA-COMP:9623"/>
        <dbReference type="Rhea" id="RHEA-COMP:9685"/>
        <dbReference type="ChEBI" id="CHEBI:57287"/>
        <dbReference type="ChEBI" id="CHEBI:57384"/>
        <dbReference type="ChEBI" id="CHEBI:64479"/>
        <dbReference type="ChEBI" id="CHEBI:78449"/>
        <dbReference type="EC" id="2.3.1.39"/>
    </reaction>
</comment>
<dbReference type="GO" id="GO:0006633">
    <property type="term" value="P:fatty acid biosynthetic process"/>
    <property type="evidence" value="ECO:0007669"/>
    <property type="project" value="TreeGrafter"/>
</dbReference>
<accession>A0A5P2C656</accession>
<dbReference type="SMART" id="SM00827">
    <property type="entry name" value="PKS_AT"/>
    <property type="match status" value="1"/>
</dbReference>
<dbReference type="SUPFAM" id="SSF47336">
    <property type="entry name" value="ACP-like"/>
    <property type="match status" value="1"/>
</dbReference>
<evidence type="ECO:0000256" key="5">
    <source>
        <dbReference type="ARBA" id="ARBA00023194"/>
    </source>
</evidence>
<dbReference type="InterPro" id="IPR050858">
    <property type="entry name" value="Mal-CoA-ACP_Trans/PKS_FabD"/>
</dbReference>
<keyword evidence="3" id="KW-0597">Phosphoprotein</keyword>
<gene>
    <name evidence="9" type="ORF">DEJ48_36405</name>
</gene>
<dbReference type="SUPFAM" id="SSF52151">
    <property type="entry name" value="FabD/lysophospholipase-like"/>
    <property type="match status" value="1"/>
</dbReference>
<dbReference type="Proteomes" id="UP000322927">
    <property type="component" value="Chromosome"/>
</dbReference>
<dbReference type="RefSeq" id="WP_150220370.1">
    <property type="nucleotide sequence ID" value="NZ_CP029192.1"/>
</dbReference>
<protein>
    <recommendedName>
        <fullName evidence="1">[acyl-carrier-protein] S-malonyltransferase</fullName>
        <ecNumber evidence="1">2.3.1.39</ecNumber>
    </recommendedName>
</protein>
<evidence type="ECO:0000256" key="1">
    <source>
        <dbReference type="ARBA" id="ARBA00013258"/>
    </source>
</evidence>
<dbReference type="Gene3D" id="1.10.1200.10">
    <property type="entry name" value="ACP-like"/>
    <property type="match status" value="1"/>
</dbReference>
<dbReference type="InterPro" id="IPR016035">
    <property type="entry name" value="Acyl_Trfase/lysoPLipase"/>
</dbReference>
<sequence>MPENTSTELRTAILFPGQGGFDGEALRLAHARHPQVRQVFERLDAETTTLFSRRISDLVLGPEQVELRRLLAEDPWVSQVAIYGAGLAAYEVLTAQGVRPDVLTGHSLGEITALVAAGAFSVEDGVRIVAQRVAVIARQSGFEGRMVALSAGAAKVRRLLELLEDPQLAVATENHDEQTVVSGPGEVLDRLVAIAGELRIGAVEIDAAFPFHSPALAPAVPEFAAYVGKLDQLPLRCPVYSPILQRYYEPGDALSDLLAEHFVKPVRFASAVRHLQESGVTTFVEAGGRAALTKLVTRLTKGSDVRSLATLATDDDALLTLDATLRTLRLAGLADPGRAPVLAELLPESVSAELFEAYWSEHGDAVLQRIVDDLAAFRPQPATSAATAPVAAPATTVVTSSLADETSGSAAAGPDRAEVFAELRSLYAEALEYPEEVFEGGVQLEAELGVDSVKQVELLSRVSQRYGLPPRESGFRLSDYNTIDRLVDFVVTALAGQPTGVTV</sequence>
<keyword evidence="2" id="KW-0596">Phosphopantetheine</keyword>
<keyword evidence="5" id="KW-0045">Antibiotic biosynthesis</keyword>
<evidence type="ECO:0000313" key="10">
    <source>
        <dbReference type="Proteomes" id="UP000322927"/>
    </source>
</evidence>
<dbReference type="InterPro" id="IPR006162">
    <property type="entry name" value="Ppantetheine_attach_site"/>
</dbReference>
<dbReference type="EC" id="2.3.1.39" evidence="1"/>
<proteinExistence type="predicted"/>
<reference evidence="9 10" key="1">
    <citation type="submission" date="2018-05" db="EMBL/GenBank/DDBJ databases">
        <title>Streptomyces venezuelae.</title>
        <authorList>
            <person name="Kim W."/>
            <person name="Lee N."/>
            <person name="Cho B.-K."/>
        </authorList>
    </citation>
    <scope>NUCLEOTIDE SEQUENCE [LARGE SCALE GENOMIC DNA]</scope>
    <source>
        <strain evidence="9 10">ATCC 14584</strain>
    </source>
</reference>
<dbReference type="InterPro" id="IPR036736">
    <property type="entry name" value="ACP-like_sf"/>
</dbReference>
<dbReference type="Gene3D" id="3.40.366.10">
    <property type="entry name" value="Malonyl-Coenzyme A Acyl Carrier Protein, domain 2"/>
    <property type="match status" value="1"/>
</dbReference>
<evidence type="ECO:0000256" key="4">
    <source>
        <dbReference type="ARBA" id="ARBA00022679"/>
    </source>
</evidence>
<dbReference type="GO" id="GO:0017000">
    <property type="term" value="P:antibiotic biosynthetic process"/>
    <property type="evidence" value="ECO:0007669"/>
    <property type="project" value="UniProtKB-KW"/>
</dbReference>
<dbReference type="PROSITE" id="PS50075">
    <property type="entry name" value="CARRIER"/>
    <property type="match status" value="1"/>
</dbReference>
<dbReference type="EMBL" id="CP029192">
    <property type="protein sequence ID" value="QES38174.1"/>
    <property type="molecule type" value="Genomic_DNA"/>
</dbReference>
<evidence type="ECO:0000256" key="3">
    <source>
        <dbReference type="ARBA" id="ARBA00022553"/>
    </source>
</evidence>
<dbReference type="Pfam" id="PF00698">
    <property type="entry name" value="Acyl_transf_1"/>
    <property type="match status" value="1"/>
</dbReference>
<dbReference type="GO" id="GO:0004314">
    <property type="term" value="F:[acyl-carrier-protein] S-malonyltransferase activity"/>
    <property type="evidence" value="ECO:0007669"/>
    <property type="project" value="UniProtKB-EC"/>
</dbReference>
<evidence type="ECO:0000256" key="6">
    <source>
        <dbReference type="ARBA" id="ARBA00023315"/>
    </source>
</evidence>
<dbReference type="PANTHER" id="PTHR42681:SF1">
    <property type="entry name" value="MALONYL-COA-ACYL CARRIER PROTEIN TRANSACYLASE, MITOCHONDRIAL"/>
    <property type="match status" value="1"/>
</dbReference>
<dbReference type="OrthoDB" id="4286171at2"/>
<dbReference type="PANTHER" id="PTHR42681">
    <property type="entry name" value="MALONYL-COA-ACYL CARRIER PROTEIN TRANSACYLASE, MITOCHONDRIAL"/>
    <property type="match status" value="1"/>
</dbReference>
<dbReference type="InterPro" id="IPR014043">
    <property type="entry name" value="Acyl_transferase_dom"/>
</dbReference>
<keyword evidence="4" id="KW-0808">Transferase</keyword>